<dbReference type="Gene3D" id="3.40.190.10">
    <property type="entry name" value="Periplasmic binding protein-like II"/>
    <property type="match status" value="2"/>
</dbReference>
<evidence type="ECO:0000259" key="1">
    <source>
        <dbReference type="Pfam" id="PF09084"/>
    </source>
</evidence>
<evidence type="ECO:0000313" key="2">
    <source>
        <dbReference type="EMBL" id="AVO34359.1"/>
    </source>
</evidence>
<dbReference type="InterPro" id="IPR015168">
    <property type="entry name" value="SsuA/THI5"/>
</dbReference>
<keyword evidence="3" id="KW-1185">Reference proteome</keyword>
<dbReference type="Pfam" id="PF09084">
    <property type="entry name" value="NMT1"/>
    <property type="match status" value="1"/>
</dbReference>
<feature type="domain" description="SsuA/THI5-like" evidence="1">
    <location>
        <begin position="69"/>
        <end position="281"/>
    </location>
</feature>
<dbReference type="EMBL" id="CP027666">
    <property type="protein sequence ID" value="AVO34359.1"/>
    <property type="molecule type" value="Genomic_DNA"/>
</dbReference>
<sequence length="366" mass="39145">MDWGLSSTALPCRLPMSVSCLTRRSLLWGFPALAWSAGNVRAQGAASASKPERPRVNVALGDSGALYQLPLMVAAQLQYFAAEGLDVEFHEYNGAGPVQQALTKGTCDLAAGGLENAVMLRQRGLECQSFTLLARAPQLVFGVGTRALPGFRQLAQLRGCKIGIAAQDPATHWFAKQVMSRSGLGPDDVEYVALASPLAAVVALRDGEVSAIAYGDPLISLLEARGDIRVAVDTRLLRSTQELFGGPMPGGALYATAEFLQRNPRTAQGVTNAVVKALKWLQTAGPSDIVRAVPEVGQQGDRAVFLNAFEKSREALSPDGVLSDQGAQNLLRLMDRYAPATHPARLAADTVYTNEFARRAKQRFQA</sequence>
<dbReference type="KEGG" id="otk:C6570_09060"/>
<dbReference type="AlphaFoldDB" id="A0A2S0MEP1"/>
<proteinExistence type="predicted"/>
<name>A0A2S0MEP1_9BURK</name>
<dbReference type="OrthoDB" id="9806288at2"/>
<dbReference type="PANTHER" id="PTHR30024">
    <property type="entry name" value="ALIPHATIC SULFONATES-BINDING PROTEIN-RELATED"/>
    <property type="match status" value="1"/>
</dbReference>
<protein>
    <submittedName>
        <fullName evidence="2">ABC transporter substrate-binding protein</fullName>
    </submittedName>
</protein>
<dbReference type="SUPFAM" id="SSF53850">
    <property type="entry name" value="Periplasmic binding protein-like II"/>
    <property type="match status" value="1"/>
</dbReference>
<accession>A0A2S0MEP1</accession>
<dbReference type="Proteomes" id="UP000239709">
    <property type="component" value="Chromosome"/>
</dbReference>
<evidence type="ECO:0000313" key="3">
    <source>
        <dbReference type="Proteomes" id="UP000239709"/>
    </source>
</evidence>
<gene>
    <name evidence="2" type="ORF">C6570_09060</name>
</gene>
<reference evidence="2 3" key="1">
    <citation type="submission" date="2018-03" db="EMBL/GenBank/DDBJ databases">
        <title>Genome sequencing of Ottowia sp.</title>
        <authorList>
            <person name="Kim S.-J."/>
            <person name="Heo J."/>
            <person name="Kwon S.-W."/>
        </authorList>
    </citation>
    <scope>NUCLEOTIDE SEQUENCE [LARGE SCALE GENOMIC DNA]</scope>
    <source>
        <strain evidence="2 3">KADR8-3</strain>
    </source>
</reference>
<organism evidence="2 3">
    <name type="scientific">Ottowia oryzae</name>
    <dbReference type="NCBI Taxonomy" id="2109914"/>
    <lineage>
        <taxon>Bacteria</taxon>
        <taxon>Pseudomonadati</taxon>
        <taxon>Pseudomonadota</taxon>
        <taxon>Betaproteobacteria</taxon>
        <taxon>Burkholderiales</taxon>
        <taxon>Comamonadaceae</taxon>
        <taxon>Ottowia</taxon>
    </lineage>
</organism>